<keyword evidence="1" id="KW-0472">Membrane</keyword>
<dbReference type="EMBL" id="WBJY01000001">
    <property type="protein sequence ID" value="KAB1649768.1"/>
    <property type="molecule type" value="Genomic_DNA"/>
</dbReference>
<evidence type="ECO:0000256" key="1">
    <source>
        <dbReference type="SAM" id="Phobius"/>
    </source>
</evidence>
<feature type="transmembrane region" description="Helical" evidence="1">
    <location>
        <begin position="78"/>
        <end position="100"/>
    </location>
</feature>
<dbReference type="Proteomes" id="UP000431744">
    <property type="component" value="Unassembled WGS sequence"/>
</dbReference>
<sequence length="171" mass="18423">MATTKNGDIASPRAHPRAWLALAIVRILVGFEFLWAFIDKTFGLTFATSPENAWINGGSPTHGYLSAERALQGVFEPIAGHVVVDVLFMAGLLGVGVGLMAGIAVRLASIGGALMMLMMWLASFPIAPNPFVDYHLVEGVLMAVFAFGLPAQRLSFAGPWRRLTRGTPWLQ</sequence>
<evidence type="ECO:0000313" key="2">
    <source>
        <dbReference type="EMBL" id="KAB1649768.1"/>
    </source>
</evidence>
<gene>
    <name evidence="2" type="ORF">F8O04_05920</name>
</gene>
<organism evidence="2 3">
    <name type="scientific">Pseudoclavibacter endophyticus</name>
    <dbReference type="NCBI Taxonomy" id="1778590"/>
    <lineage>
        <taxon>Bacteria</taxon>
        <taxon>Bacillati</taxon>
        <taxon>Actinomycetota</taxon>
        <taxon>Actinomycetes</taxon>
        <taxon>Micrococcales</taxon>
        <taxon>Microbacteriaceae</taxon>
        <taxon>Pseudoclavibacter</taxon>
    </lineage>
</organism>
<dbReference type="OrthoDB" id="3253635at2"/>
<evidence type="ECO:0008006" key="4">
    <source>
        <dbReference type="Google" id="ProtNLM"/>
    </source>
</evidence>
<dbReference type="AlphaFoldDB" id="A0A6H9WNU4"/>
<feature type="transmembrane region" description="Helical" evidence="1">
    <location>
        <begin position="139"/>
        <end position="156"/>
    </location>
</feature>
<keyword evidence="3" id="KW-1185">Reference proteome</keyword>
<keyword evidence="1" id="KW-0812">Transmembrane</keyword>
<comment type="caution">
    <text evidence="2">The sequence shown here is derived from an EMBL/GenBank/DDBJ whole genome shotgun (WGS) entry which is preliminary data.</text>
</comment>
<name>A0A6H9WNU4_9MICO</name>
<dbReference type="RefSeq" id="WP_158028353.1">
    <property type="nucleotide sequence ID" value="NZ_BMHG01000001.1"/>
</dbReference>
<keyword evidence="1" id="KW-1133">Transmembrane helix</keyword>
<feature type="transmembrane region" description="Helical" evidence="1">
    <location>
        <begin position="107"/>
        <end position="127"/>
    </location>
</feature>
<feature type="transmembrane region" description="Helical" evidence="1">
    <location>
        <begin position="18"/>
        <end position="38"/>
    </location>
</feature>
<reference evidence="2 3" key="1">
    <citation type="submission" date="2019-09" db="EMBL/GenBank/DDBJ databases">
        <title>Phylogeny of genus Pseudoclavibacter and closely related genus.</title>
        <authorList>
            <person name="Li Y."/>
        </authorList>
    </citation>
    <scope>NUCLEOTIDE SEQUENCE [LARGE SCALE GENOMIC DNA]</scope>
    <source>
        <strain evidence="2 3">EGI 60007</strain>
    </source>
</reference>
<accession>A0A6H9WNU4</accession>
<protein>
    <recommendedName>
        <fullName evidence="4">DoxX family membrane protein</fullName>
    </recommendedName>
</protein>
<evidence type="ECO:0000313" key="3">
    <source>
        <dbReference type="Proteomes" id="UP000431744"/>
    </source>
</evidence>
<proteinExistence type="predicted"/>